<dbReference type="Proteomes" id="UP000272051">
    <property type="component" value="Unassembled WGS sequence"/>
</dbReference>
<dbReference type="AlphaFoldDB" id="A0A497EWY7"/>
<organism evidence="2 3">
    <name type="scientific">Thermoproteota archaeon</name>
    <dbReference type="NCBI Taxonomy" id="2056631"/>
    <lineage>
        <taxon>Archaea</taxon>
        <taxon>Thermoproteota</taxon>
    </lineage>
</organism>
<evidence type="ECO:0000313" key="2">
    <source>
        <dbReference type="EMBL" id="RLE51686.1"/>
    </source>
</evidence>
<evidence type="ECO:0000313" key="1">
    <source>
        <dbReference type="EMBL" id="RLE50426.1"/>
    </source>
</evidence>
<dbReference type="EMBL" id="QMQV01000006">
    <property type="protein sequence ID" value="RLE50426.1"/>
    <property type="molecule type" value="Genomic_DNA"/>
</dbReference>
<name>A0A497EWY7_9CREN</name>
<accession>A0A497EWY7</accession>
<gene>
    <name evidence="1" type="ORF">DRJ31_01445</name>
    <name evidence="2" type="ORF">DRJ33_05395</name>
</gene>
<proteinExistence type="predicted"/>
<protein>
    <submittedName>
        <fullName evidence="2">Uncharacterized protein</fullName>
    </submittedName>
</protein>
<comment type="caution">
    <text evidence="2">The sequence shown here is derived from an EMBL/GenBank/DDBJ whole genome shotgun (WGS) entry which is preliminary data.</text>
</comment>
<dbReference type="Proteomes" id="UP000278475">
    <property type="component" value="Unassembled WGS sequence"/>
</dbReference>
<dbReference type="EMBL" id="QMQX01000091">
    <property type="protein sequence ID" value="RLE51686.1"/>
    <property type="molecule type" value="Genomic_DNA"/>
</dbReference>
<evidence type="ECO:0000313" key="3">
    <source>
        <dbReference type="Proteomes" id="UP000272051"/>
    </source>
</evidence>
<evidence type="ECO:0000313" key="4">
    <source>
        <dbReference type="Proteomes" id="UP000278475"/>
    </source>
</evidence>
<reference evidence="3 4" key="1">
    <citation type="submission" date="2018-06" db="EMBL/GenBank/DDBJ databases">
        <title>Extensive metabolic versatility and redundancy in microbially diverse, dynamic hydrothermal sediments.</title>
        <authorList>
            <person name="Dombrowski N."/>
            <person name="Teske A."/>
            <person name="Baker B.J."/>
        </authorList>
    </citation>
    <scope>NUCLEOTIDE SEQUENCE [LARGE SCALE GENOMIC DNA]</scope>
    <source>
        <strain evidence="2">B34_G17</strain>
        <strain evidence="1">B66_G16</strain>
    </source>
</reference>
<sequence length="145" mass="15840">MIKGDLFSIDGNTLRMKTPLYFLIVKAYIDNCIDKLDELMDMAKSGLIDVLTAQGTLDIALNGSLEALKAFLSPKILKQAGFSEKDVKRISCSLKKVSRALKSAGSLASSPALRPEHKFTIATELDNAKKSLLAIKSKISYIAYI</sequence>